<feature type="domain" description="CHK kinase-like" evidence="2">
    <location>
        <begin position="486"/>
        <end position="632"/>
    </location>
</feature>
<dbReference type="SMART" id="SM00587">
    <property type="entry name" value="CHK"/>
    <property type="match status" value="2"/>
</dbReference>
<evidence type="ECO:0000256" key="1">
    <source>
        <dbReference type="SAM" id="MobiDB-lite"/>
    </source>
</evidence>
<dbReference type="Proteomes" id="UP000079169">
    <property type="component" value="Unplaced"/>
</dbReference>
<dbReference type="InterPro" id="IPR004119">
    <property type="entry name" value="EcKL"/>
</dbReference>
<dbReference type="PANTHER" id="PTHR11012:SF8">
    <property type="entry name" value="JUVENILE HORMONE-INDUCIBLE PROTEIN 26"/>
    <property type="match status" value="1"/>
</dbReference>
<accession>A0A3Q0IRL4</accession>
<keyword evidence="3" id="KW-1185">Reference proteome</keyword>
<feature type="region of interest" description="Disordered" evidence="1">
    <location>
        <begin position="354"/>
        <end position="387"/>
    </location>
</feature>
<evidence type="ECO:0000313" key="4">
    <source>
        <dbReference type="RefSeq" id="XP_026678921.1"/>
    </source>
</evidence>
<dbReference type="SUPFAM" id="SSF56112">
    <property type="entry name" value="Protein kinase-like (PK-like)"/>
    <property type="match status" value="2"/>
</dbReference>
<evidence type="ECO:0000259" key="2">
    <source>
        <dbReference type="SMART" id="SM00587"/>
    </source>
</evidence>
<evidence type="ECO:0000313" key="3">
    <source>
        <dbReference type="Proteomes" id="UP000079169"/>
    </source>
</evidence>
<dbReference type="RefSeq" id="XP_026678921.1">
    <property type="nucleotide sequence ID" value="XM_026823120.1"/>
</dbReference>
<dbReference type="PaxDb" id="121845-A0A3Q0IRL4"/>
<gene>
    <name evidence="4" type="primary">LOC103508542</name>
</gene>
<feature type="domain" description="CHK kinase-like" evidence="2">
    <location>
        <begin position="17"/>
        <end position="241"/>
    </location>
</feature>
<name>A0A3Q0IRL4_DIACI</name>
<dbReference type="PANTHER" id="PTHR11012">
    <property type="entry name" value="PROTEIN KINASE-LIKE DOMAIN-CONTAINING"/>
    <property type="match status" value="1"/>
</dbReference>
<dbReference type="InterPro" id="IPR011009">
    <property type="entry name" value="Kinase-like_dom_sf"/>
</dbReference>
<proteinExistence type="predicted"/>
<dbReference type="InterPro" id="IPR015897">
    <property type="entry name" value="CHK_kinase-like"/>
</dbReference>
<dbReference type="GeneID" id="103508542"/>
<dbReference type="KEGG" id="dci:103508542"/>
<sequence>MIHGYFSDEGKRQEDIVFLRNLNDHNYRLTTARVFLSLEHILLALRQLGKFHACSYILKGLDRKQFMAKMSSLKDIRVWMAKNSSPYYTFCTACAARAVAYVEGIPEYQNKLSNLKEYIAHISERLPLIFKPNEKMSVLCHGDLTRNNMLFKYADAVPNLDTSITESNDEKLCKETSHPRLNTTETPTDVKFIDWADVVYATPVLDLALFLFLSTSQQLRSTHWDTMIQTYYASLRSETDKFQVAVPSYEDICDEFKDNCMLAFFVSSFFLPQMMTKPKERCDWINKSEEENMKEMLECGGAPASKATGEVLMHMIDRGFIGGNIKKNIAYFMPAIHSQTLSERVWRKKAPPSIFRPSERTRSKATHIPARRSDRPSSVGKMNGTNAEEDLPYQRSLKHIVSLVPKLKQELSVNGKKCLPVEFTHEQIEVKKPILKMNDSRIAYISNQVMPLLKQKLPNIKSIKFEPTLDKKAQDNFQSAAIFGELIIEYEGKDEDHTGENKRFDGKELHTESTKSGFKYLASLEEYKDKLDNVRQFLANPAEWFPRLFEVNDRTSVLCHGDFCRNNMFFKYEDSGRPVNVKFFDMATIIHASPVLDIAFFLYLNTGQDQRVQHWDQMIHSYYDSLKQTCESCHHTVEFPTYEEILDEFKPKAMLGYLSCSFFLPVMMQKVQEDRSKWGKLNDEEIIQLRLSTSGEEGTKAVGEILKHIIDNGFM</sequence>
<protein>
    <submittedName>
        <fullName evidence="4">Uncharacterized protein LOC103508542</fullName>
    </submittedName>
</protein>
<dbReference type="Pfam" id="PF02958">
    <property type="entry name" value="EcKL"/>
    <property type="match status" value="3"/>
</dbReference>
<dbReference type="AlphaFoldDB" id="A0A3Q0IRL4"/>
<organism evidence="3 4">
    <name type="scientific">Diaphorina citri</name>
    <name type="common">Asian citrus psyllid</name>
    <dbReference type="NCBI Taxonomy" id="121845"/>
    <lineage>
        <taxon>Eukaryota</taxon>
        <taxon>Metazoa</taxon>
        <taxon>Ecdysozoa</taxon>
        <taxon>Arthropoda</taxon>
        <taxon>Hexapoda</taxon>
        <taxon>Insecta</taxon>
        <taxon>Pterygota</taxon>
        <taxon>Neoptera</taxon>
        <taxon>Paraneoptera</taxon>
        <taxon>Hemiptera</taxon>
        <taxon>Sternorrhyncha</taxon>
        <taxon>Psylloidea</taxon>
        <taxon>Psyllidae</taxon>
        <taxon>Diaphorininae</taxon>
        <taxon>Diaphorina</taxon>
    </lineage>
</organism>
<dbReference type="Gene3D" id="3.90.1200.10">
    <property type="match status" value="2"/>
</dbReference>
<reference evidence="4" key="1">
    <citation type="submission" date="2025-08" db="UniProtKB">
        <authorList>
            <consortium name="RefSeq"/>
        </authorList>
    </citation>
    <scope>IDENTIFICATION</scope>
</reference>